<dbReference type="Gene3D" id="3.40.50.2000">
    <property type="entry name" value="Glycogen Phosphorylase B"/>
    <property type="match status" value="1"/>
</dbReference>
<comment type="caution">
    <text evidence="1">The sequence shown here is derived from an EMBL/GenBank/DDBJ whole genome shotgun (WGS) entry which is preliminary data.</text>
</comment>
<gene>
    <name evidence="1" type="ORF">C7B47_03050</name>
</gene>
<evidence type="ECO:0000313" key="2">
    <source>
        <dbReference type="Proteomes" id="UP000242705"/>
    </source>
</evidence>
<reference evidence="1 2" key="1">
    <citation type="journal article" date="2014" name="BMC Genomics">
        <title>Comparison of environmental and isolate Sulfobacillus genomes reveals diverse carbon, sulfur, nitrogen, and hydrogen metabolisms.</title>
        <authorList>
            <person name="Justice N.B."/>
            <person name="Norman A."/>
            <person name="Brown C.T."/>
            <person name="Singh A."/>
            <person name="Thomas B.C."/>
            <person name="Banfield J.F."/>
        </authorList>
    </citation>
    <scope>NUCLEOTIDE SEQUENCE [LARGE SCALE GENOMIC DNA]</scope>
    <source>
        <strain evidence="1">AMDSBA5</strain>
    </source>
</reference>
<name>A0A2T2X381_SULTH</name>
<organism evidence="1 2">
    <name type="scientific">Sulfobacillus thermosulfidooxidans</name>
    <dbReference type="NCBI Taxonomy" id="28034"/>
    <lineage>
        <taxon>Bacteria</taxon>
        <taxon>Bacillati</taxon>
        <taxon>Bacillota</taxon>
        <taxon>Clostridia</taxon>
        <taxon>Eubacteriales</taxon>
        <taxon>Clostridiales Family XVII. Incertae Sedis</taxon>
        <taxon>Sulfobacillus</taxon>
    </lineage>
</organism>
<keyword evidence="1" id="KW-0808">Transferase</keyword>
<accession>A0A2T2X381</accession>
<dbReference type="Proteomes" id="UP000242705">
    <property type="component" value="Unassembled WGS sequence"/>
</dbReference>
<proteinExistence type="predicted"/>
<dbReference type="EMBL" id="PXYX01000004">
    <property type="protein sequence ID" value="PSR28942.1"/>
    <property type="molecule type" value="Genomic_DNA"/>
</dbReference>
<evidence type="ECO:0000313" key="1">
    <source>
        <dbReference type="EMBL" id="PSR28942.1"/>
    </source>
</evidence>
<dbReference type="GO" id="GO:0016740">
    <property type="term" value="F:transferase activity"/>
    <property type="evidence" value="ECO:0007669"/>
    <property type="project" value="UniProtKB-KW"/>
</dbReference>
<dbReference type="AlphaFoldDB" id="A0A2T2X381"/>
<dbReference type="SUPFAM" id="SSF53756">
    <property type="entry name" value="UDP-Glycosyltransferase/glycogen phosphorylase"/>
    <property type="match status" value="1"/>
</dbReference>
<sequence>MKIIILTPDNPQPIGGIKQLYRLANILREGGWDARILHEKPGFRINWFHVPDIPIEYKSHIEVHGDDVIVIPEIYAHQVPSIAPGVKKVIYNQNAYYTFLNGDVQEAYYHRDVIGVLVVSDDNYQYLHFAFPNVPIYRIICGIDTDLWKPRQKEKVIAFMPRKHVEDAIQVLSILKHRTAFDGWKIMPIHDMTELQVAEILGRSSIFLSFGYPEGLGLPPLEAMASGCHIIGYHGGGGKEYWNKEWAKSVEVGNIIDFVLTAERDMMNFSEHYDEWSRLATQGREWVMQHYSLEREQDVIWDVWSQILVDR</sequence>
<protein>
    <submittedName>
        <fullName evidence="1">Glycosyl transferase family 1</fullName>
    </submittedName>
</protein>